<dbReference type="Pfam" id="PF07110">
    <property type="entry name" value="EthD"/>
    <property type="match status" value="1"/>
</dbReference>
<dbReference type="InterPro" id="IPR009799">
    <property type="entry name" value="EthD_dom"/>
</dbReference>
<dbReference type="GO" id="GO:0016491">
    <property type="term" value="F:oxidoreductase activity"/>
    <property type="evidence" value="ECO:0007669"/>
    <property type="project" value="InterPro"/>
</dbReference>
<proteinExistence type="predicted"/>
<organism evidence="2 3">
    <name type="scientific">Geodermatophilus africanus</name>
    <dbReference type="NCBI Taxonomy" id="1137993"/>
    <lineage>
        <taxon>Bacteria</taxon>
        <taxon>Bacillati</taxon>
        <taxon>Actinomycetota</taxon>
        <taxon>Actinomycetes</taxon>
        <taxon>Geodermatophilales</taxon>
        <taxon>Geodermatophilaceae</taxon>
        <taxon>Geodermatophilus</taxon>
    </lineage>
</organism>
<reference evidence="3" key="1">
    <citation type="submission" date="2016-10" db="EMBL/GenBank/DDBJ databases">
        <authorList>
            <person name="Varghese N."/>
            <person name="Submissions S."/>
        </authorList>
    </citation>
    <scope>NUCLEOTIDE SEQUENCE [LARGE SCALE GENOMIC DNA]</scope>
    <source>
        <strain evidence="3">DSM 45422</strain>
    </source>
</reference>
<dbReference type="RefSeq" id="WP_170856946.1">
    <property type="nucleotide sequence ID" value="NZ_FNOT01000023.1"/>
</dbReference>
<evidence type="ECO:0000313" key="3">
    <source>
        <dbReference type="Proteomes" id="UP000198921"/>
    </source>
</evidence>
<sequence>MPVKLIFVARRRPELTPEQFQDYWVNRHAPLVKELQDTIRIKQYVQSYRLDTPLNADFCAARGIPFEEPPGGVAEAWWDSLEDVRAGFSGPDGEEAARRLIEDEGKFCDFATSRAFWTAQRQII</sequence>
<gene>
    <name evidence="2" type="ORF">SAMN05660209_04781</name>
</gene>
<evidence type="ECO:0000259" key="1">
    <source>
        <dbReference type="Pfam" id="PF07110"/>
    </source>
</evidence>
<keyword evidence="3" id="KW-1185">Reference proteome</keyword>
<dbReference type="SUPFAM" id="SSF54909">
    <property type="entry name" value="Dimeric alpha+beta barrel"/>
    <property type="match status" value="1"/>
</dbReference>
<protein>
    <recommendedName>
        <fullName evidence="1">EthD domain-containing protein</fullName>
    </recommendedName>
</protein>
<feature type="domain" description="EthD" evidence="1">
    <location>
        <begin position="12"/>
        <end position="110"/>
    </location>
</feature>
<dbReference type="AlphaFoldDB" id="A0A1H3QIV7"/>
<accession>A0A1H3QIV7</accession>
<name>A0A1H3QIV7_9ACTN</name>
<dbReference type="NCBIfam" id="TIGR02118">
    <property type="entry name" value="EthD family reductase"/>
    <property type="match status" value="1"/>
</dbReference>
<dbReference type="EMBL" id="FNOT01000023">
    <property type="protein sequence ID" value="SDZ13346.1"/>
    <property type="molecule type" value="Genomic_DNA"/>
</dbReference>
<dbReference type="Proteomes" id="UP000198921">
    <property type="component" value="Unassembled WGS sequence"/>
</dbReference>
<dbReference type="STRING" id="1137993.SAMN05660209_04781"/>
<dbReference type="Gene3D" id="3.30.70.100">
    <property type="match status" value="1"/>
</dbReference>
<dbReference type="InterPro" id="IPR011008">
    <property type="entry name" value="Dimeric_a/b-barrel"/>
</dbReference>
<evidence type="ECO:0000313" key="2">
    <source>
        <dbReference type="EMBL" id="SDZ13346.1"/>
    </source>
</evidence>